<name>A0A8T2IIM1_9PIPI</name>
<dbReference type="EMBL" id="JAACNH010001011">
    <property type="protein sequence ID" value="KAG8430411.1"/>
    <property type="molecule type" value="Genomic_DNA"/>
</dbReference>
<dbReference type="AlphaFoldDB" id="A0A8T2IIM1"/>
<protein>
    <recommendedName>
        <fullName evidence="1">FHA domain-containing protein</fullName>
    </recommendedName>
</protein>
<feature type="domain" description="FHA" evidence="1">
    <location>
        <begin position="22"/>
        <end position="73"/>
    </location>
</feature>
<accession>A0A8T2IIM1</accession>
<evidence type="ECO:0000259" key="1">
    <source>
        <dbReference type="PROSITE" id="PS50006"/>
    </source>
</evidence>
<keyword evidence="3" id="KW-1185">Reference proteome</keyword>
<evidence type="ECO:0000313" key="2">
    <source>
        <dbReference type="EMBL" id="KAG8430411.1"/>
    </source>
</evidence>
<dbReference type="Proteomes" id="UP000812440">
    <property type="component" value="Unassembled WGS sequence"/>
</dbReference>
<gene>
    <name evidence="2" type="ORF">GDO86_017865</name>
</gene>
<proteinExistence type="predicted"/>
<evidence type="ECO:0000313" key="3">
    <source>
        <dbReference type="Proteomes" id="UP000812440"/>
    </source>
</evidence>
<reference evidence="2" key="1">
    <citation type="thesis" date="2020" institute="ProQuest LLC" country="789 East Eisenhower Parkway, Ann Arbor, MI, USA">
        <title>Comparative Genomics and Chromosome Evolution.</title>
        <authorList>
            <person name="Mudd A.B."/>
        </authorList>
    </citation>
    <scope>NUCLEOTIDE SEQUENCE</scope>
    <source>
        <strain evidence="2">Female2</strain>
        <tissue evidence="2">Blood</tissue>
    </source>
</reference>
<dbReference type="InterPro" id="IPR000253">
    <property type="entry name" value="FHA_dom"/>
</dbReference>
<dbReference type="PROSITE" id="PS50006">
    <property type="entry name" value="FHA_DOMAIN"/>
    <property type="match status" value="1"/>
</dbReference>
<comment type="caution">
    <text evidence="2">The sequence shown here is derived from an EMBL/GenBank/DDBJ whole genome shotgun (WGS) entry which is preliminary data.</text>
</comment>
<organism evidence="2 3">
    <name type="scientific">Hymenochirus boettgeri</name>
    <name type="common">Congo dwarf clawed frog</name>
    <dbReference type="NCBI Taxonomy" id="247094"/>
    <lineage>
        <taxon>Eukaryota</taxon>
        <taxon>Metazoa</taxon>
        <taxon>Chordata</taxon>
        <taxon>Craniata</taxon>
        <taxon>Vertebrata</taxon>
        <taxon>Euteleostomi</taxon>
        <taxon>Amphibia</taxon>
        <taxon>Batrachia</taxon>
        <taxon>Anura</taxon>
        <taxon>Pipoidea</taxon>
        <taxon>Pipidae</taxon>
        <taxon>Pipinae</taxon>
        <taxon>Hymenochirus</taxon>
    </lineage>
</organism>
<sequence length="79" mass="9230">MRYWQHRYHKERRYVNEDTGLHSTGHAPDKMEAKDISAIMVSRSHCNGHFSINRQTYKNLLSTNGEKLNRKKDDTVGGL</sequence>